<evidence type="ECO:0000313" key="2">
    <source>
        <dbReference type="EMBL" id="MBB3984626.1"/>
    </source>
</evidence>
<organism evidence="2 3">
    <name type="scientific">Sagittula marina</name>
    <dbReference type="NCBI Taxonomy" id="943940"/>
    <lineage>
        <taxon>Bacteria</taxon>
        <taxon>Pseudomonadati</taxon>
        <taxon>Pseudomonadota</taxon>
        <taxon>Alphaproteobacteria</taxon>
        <taxon>Rhodobacterales</taxon>
        <taxon>Roseobacteraceae</taxon>
        <taxon>Sagittula</taxon>
    </lineage>
</organism>
<dbReference type="RefSeq" id="WP_183963379.1">
    <property type="nucleotide sequence ID" value="NZ_BAABBZ010000014.1"/>
</dbReference>
<evidence type="ECO:0000256" key="1">
    <source>
        <dbReference type="SAM" id="SignalP"/>
    </source>
</evidence>
<keyword evidence="3" id="KW-1185">Reference proteome</keyword>
<protein>
    <submittedName>
        <fullName evidence="2">Uncharacterized protein</fullName>
    </submittedName>
</protein>
<feature type="signal peptide" evidence="1">
    <location>
        <begin position="1"/>
        <end position="19"/>
    </location>
</feature>
<accession>A0A7W6DN93</accession>
<comment type="caution">
    <text evidence="2">The sequence shown here is derived from an EMBL/GenBank/DDBJ whole genome shotgun (WGS) entry which is preliminary data.</text>
</comment>
<proteinExistence type="predicted"/>
<keyword evidence="1" id="KW-0732">Signal</keyword>
<evidence type="ECO:0000313" key="3">
    <source>
        <dbReference type="Proteomes" id="UP000541426"/>
    </source>
</evidence>
<name>A0A7W6DN93_9RHOB</name>
<gene>
    <name evidence="2" type="ORF">GGQ68_000942</name>
</gene>
<dbReference type="AlphaFoldDB" id="A0A7W6DN93"/>
<sequence length="144" mass="16247">MRRITSLAFVLTCFAAPLAAWETPARGTETRSALMDAMRPHAEWLFNAPLVFRVNELRQQGDVAFAMLEPIRPDGRPMAPSDLVIRGADTDDIFDYDGAAMQALYQRSGDTWVAVHWTVGATDAWWYWTEYCATWSSVLPEVCD</sequence>
<reference evidence="2 3" key="1">
    <citation type="submission" date="2020-08" db="EMBL/GenBank/DDBJ databases">
        <title>Genomic Encyclopedia of Type Strains, Phase IV (KMG-IV): sequencing the most valuable type-strain genomes for metagenomic binning, comparative biology and taxonomic classification.</title>
        <authorList>
            <person name="Goeker M."/>
        </authorList>
    </citation>
    <scope>NUCLEOTIDE SEQUENCE [LARGE SCALE GENOMIC DNA]</scope>
    <source>
        <strain evidence="2 3">DSM 102235</strain>
    </source>
</reference>
<dbReference type="Proteomes" id="UP000541426">
    <property type="component" value="Unassembled WGS sequence"/>
</dbReference>
<dbReference type="EMBL" id="JACIEJ010000002">
    <property type="protein sequence ID" value="MBB3984626.1"/>
    <property type="molecule type" value="Genomic_DNA"/>
</dbReference>
<feature type="chain" id="PRO_5031570237" evidence="1">
    <location>
        <begin position="20"/>
        <end position="144"/>
    </location>
</feature>